<keyword evidence="1" id="KW-0812">Transmembrane</keyword>
<feature type="transmembrane region" description="Helical" evidence="1">
    <location>
        <begin position="39"/>
        <end position="61"/>
    </location>
</feature>
<feature type="transmembrane region" description="Helical" evidence="1">
    <location>
        <begin position="73"/>
        <end position="91"/>
    </location>
</feature>
<dbReference type="AlphaFoldDB" id="A0A2M7QFP0"/>
<dbReference type="EMBL" id="PFLH01000029">
    <property type="protein sequence ID" value="PIY71127.1"/>
    <property type="molecule type" value="Genomic_DNA"/>
</dbReference>
<proteinExistence type="predicted"/>
<dbReference type="GO" id="GO:0016020">
    <property type="term" value="C:membrane"/>
    <property type="evidence" value="ECO:0007669"/>
    <property type="project" value="InterPro"/>
</dbReference>
<keyword evidence="1" id="KW-0472">Membrane</keyword>
<dbReference type="Proteomes" id="UP000230344">
    <property type="component" value="Unassembled WGS sequence"/>
</dbReference>
<feature type="domain" description="EamA" evidence="2">
    <location>
        <begin position="10"/>
        <end position="89"/>
    </location>
</feature>
<feature type="transmembrane region" description="Helical" evidence="1">
    <location>
        <begin position="12"/>
        <end position="33"/>
    </location>
</feature>
<keyword evidence="1" id="KW-1133">Transmembrane helix</keyword>
<organism evidence="3 4">
    <name type="scientific">Candidatus Roizmanbacteria bacterium CG_4_10_14_0_8_um_filter_35_28</name>
    <dbReference type="NCBI Taxonomy" id="1974827"/>
    <lineage>
        <taxon>Bacteria</taxon>
        <taxon>Candidatus Roizmaniibacteriota</taxon>
    </lineage>
</organism>
<evidence type="ECO:0000256" key="1">
    <source>
        <dbReference type="SAM" id="Phobius"/>
    </source>
</evidence>
<sequence length="92" mass="10860">MVNKNQKQLLGISALVLAGFFYSLFGVFTRYVIRDLGFYYQSVSRYFVGAIIFSLLVYSFRSYKRIKKHDWKWFFLISVFAVATNIPFYLAV</sequence>
<accession>A0A2M7QFP0</accession>
<dbReference type="InterPro" id="IPR000620">
    <property type="entry name" value="EamA_dom"/>
</dbReference>
<dbReference type="Pfam" id="PF00892">
    <property type="entry name" value="EamA"/>
    <property type="match status" value="1"/>
</dbReference>
<name>A0A2M7QFP0_9BACT</name>
<feature type="non-terminal residue" evidence="3">
    <location>
        <position position="92"/>
    </location>
</feature>
<comment type="caution">
    <text evidence="3">The sequence shown here is derived from an EMBL/GenBank/DDBJ whole genome shotgun (WGS) entry which is preliminary data.</text>
</comment>
<evidence type="ECO:0000259" key="2">
    <source>
        <dbReference type="Pfam" id="PF00892"/>
    </source>
</evidence>
<reference evidence="4" key="1">
    <citation type="submission" date="2017-09" db="EMBL/GenBank/DDBJ databases">
        <title>Depth-based differentiation of microbial function through sediment-hosted aquifers and enrichment of novel symbionts in the deep terrestrial subsurface.</title>
        <authorList>
            <person name="Probst A.J."/>
            <person name="Ladd B."/>
            <person name="Jarett J.K."/>
            <person name="Geller-Mcgrath D.E."/>
            <person name="Sieber C.M.K."/>
            <person name="Emerson J.B."/>
            <person name="Anantharaman K."/>
            <person name="Thomas B.C."/>
            <person name="Malmstrom R."/>
            <person name="Stieglmeier M."/>
            <person name="Klingl A."/>
            <person name="Woyke T."/>
            <person name="Ryan C.M."/>
            <person name="Banfield J.F."/>
        </authorList>
    </citation>
    <scope>NUCLEOTIDE SEQUENCE [LARGE SCALE GENOMIC DNA]</scope>
</reference>
<evidence type="ECO:0000313" key="4">
    <source>
        <dbReference type="Proteomes" id="UP000230344"/>
    </source>
</evidence>
<evidence type="ECO:0000313" key="3">
    <source>
        <dbReference type="EMBL" id="PIY71127.1"/>
    </source>
</evidence>
<protein>
    <recommendedName>
        <fullName evidence="2">EamA domain-containing protein</fullName>
    </recommendedName>
</protein>
<gene>
    <name evidence="3" type="ORF">COY88_02025</name>
</gene>